<evidence type="ECO:0000256" key="4">
    <source>
        <dbReference type="ARBA" id="ARBA00012640"/>
    </source>
</evidence>
<protein>
    <recommendedName>
        <fullName evidence="5">Phosphoserine phosphatase</fullName>
        <ecNumber evidence="4">3.1.3.3</ecNumber>
    </recommendedName>
    <alternativeName>
        <fullName evidence="11">O-phosphoserine phosphohydrolase</fullName>
    </alternativeName>
</protein>
<comment type="pathway">
    <text evidence="2">Amino-acid biosynthesis; L-serine biosynthesis; L-serine from 3-phospho-D-glycerate: step 3/3.</text>
</comment>
<name>A0ABM1BXY5_LIMPO</name>
<evidence type="ECO:0000256" key="9">
    <source>
        <dbReference type="ARBA" id="ARBA00022842"/>
    </source>
</evidence>
<keyword evidence="7" id="KW-0479">Metal-binding</keyword>
<gene>
    <name evidence="13" type="primary">LOC106474656</name>
</gene>
<keyword evidence="8" id="KW-0378">Hydrolase</keyword>
<evidence type="ECO:0000256" key="6">
    <source>
        <dbReference type="ARBA" id="ARBA00022605"/>
    </source>
</evidence>
<evidence type="ECO:0000256" key="3">
    <source>
        <dbReference type="ARBA" id="ARBA00009184"/>
    </source>
</evidence>
<comment type="cofactor">
    <cofactor evidence="1">
        <name>Mg(2+)</name>
        <dbReference type="ChEBI" id="CHEBI:18420"/>
    </cofactor>
</comment>
<dbReference type="Pfam" id="PF00702">
    <property type="entry name" value="Hydrolase"/>
    <property type="match status" value="1"/>
</dbReference>
<keyword evidence="6" id="KW-0028">Amino-acid biosynthesis</keyword>
<accession>A0ABM1BXY5</accession>
<evidence type="ECO:0000313" key="12">
    <source>
        <dbReference type="Proteomes" id="UP000694941"/>
    </source>
</evidence>
<dbReference type="InterPro" id="IPR004469">
    <property type="entry name" value="PSP"/>
</dbReference>
<dbReference type="RefSeq" id="XP_013790801.1">
    <property type="nucleotide sequence ID" value="XM_013935347.2"/>
</dbReference>
<dbReference type="GeneID" id="106474656"/>
<evidence type="ECO:0000256" key="7">
    <source>
        <dbReference type="ARBA" id="ARBA00022723"/>
    </source>
</evidence>
<dbReference type="NCBIfam" id="TIGR00338">
    <property type="entry name" value="serB"/>
    <property type="match status" value="1"/>
</dbReference>
<dbReference type="InterPro" id="IPR036412">
    <property type="entry name" value="HAD-like_sf"/>
</dbReference>
<dbReference type="CDD" id="cd04309">
    <property type="entry name" value="HAD_PSP_eu"/>
    <property type="match status" value="1"/>
</dbReference>
<dbReference type="InterPro" id="IPR023214">
    <property type="entry name" value="HAD_sf"/>
</dbReference>
<reference evidence="13" key="1">
    <citation type="submission" date="2025-08" db="UniProtKB">
        <authorList>
            <consortium name="RefSeq"/>
        </authorList>
    </citation>
    <scope>IDENTIFICATION</scope>
    <source>
        <tissue evidence="13">Muscle</tissue>
    </source>
</reference>
<keyword evidence="12" id="KW-1185">Reference proteome</keyword>
<sequence length="264" mass="30118">MLVGTARYRSFFYDRRIYSQVKLLVEIISQRCHLMSSMANCEKRLRALFRGADAVCFDVDSTVCQDEAIDELAKFAGREREVEEMTRKAMRGGITFRDALSRRLDLIQPSVAMLEDYLETHPPLFTPGIRELVKLLHQHGVHVYLVSGGFQTIIEPVARELDIPMKNIFANRLKFYFNGDYAGFDENQPTSRQDGKAQVVKYLKQYYGYQRLVMVGDGATDLAACPPADGFIGFGGNQVREKVKQESKWFAGCFSELIDELKKN</sequence>
<dbReference type="InterPro" id="IPR050582">
    <property type="entry name" value="HAD-like_SerB"/>
</dbReference>
<dbReference type="NCBIfam" id="TIGR01488">
    <property type="entry name" value="HAD-SF-IB"/>
    <property type="match status" value="1"/>
</dbReference>
<evidence type="ECO:0000313" key="13">
    <source>
        <dbReference type="RefSeq" id="XP_013790801.1"/>
    </source>
</evidence>
<keyword evidence="9" id="KW-0460">Magnesium</keyword>
<keyword evidence="10" id="KW-0718">Serine biosynthesis</keyword>
<dbReference type="Gene3D" id="3.40.50.1000">
    <property type="entry name" value="HAD superfamily/HAD-like"/>
    <property type="match status" value="1"/>
</dbReference>
<dbReference type="SUPFAM" id="SSF56784">
    <property type="entry name" value="HAD-like"/>
    <property type="match status" value="1"/>
</dbReference>
<dbReference type="Proteomes" id="UP000694941">
    <property type="component" value="Unplaced"/>
</dbReference>
<evidence type="ECO:0000256" key="11">
    <source>
        <dbReference type="ARBA" id="ARBA00031693"/>
    </source>
</evidence>
<evidence type="ECO:0000256" key="8">
    <source>
        <dbReference type="ARBA" id="ARBA00022801"/>
    </source>
</evidence>
<evidence type="ECO:0000256" key="1">
    <source>
        <dbReference type="ARBA" id="ARBA00001946"/>
    </source>
</evidence>
<dbReference type="PANTHER" id="PTHR43344:SF2">
    <property type="entry name" value="PHOSPHOSERINE PHOSPHATASE"/>
    <property type="match status" value="1"/>
</dbReference>
<evidence type="ECO:0000256" key="10">
    <source>
        <dbReference type="ARBA" id="ARBA00023299"/>
    </source>
</evidence>
<organism evidence="12 13">
    <name type="scientific">Limulus polyphemus</name>
    <name type="common">Atlantic horseshoe crab</name>
    <dbReference type="NCBI Taxonomy" id="6850"/>
    <lineage>
        <taxon>Eukaryota</taxon>
        <taxon>Metazoa</taxon>
        <taxon>Ecdysozoa</taxon>
        <taxon>Arthropoda</taxon>
        <taxon>Chelicerata</taxon>
        <taxon>Merostomata</taxon>
        <taxon>Xiphosura</taxon>
        <taxon>Limulidae</taxon>
        <taxon>Limulus</taxon>
    </lineage>
</organism>
<comment type="similarity">
    <text evidence="3">Belongs to the HAD-like hydrolase superfamily. SerB family.</text>
</comment>
<evidence type="ECO:0000256" key="5">
    <source>
        <dbReference type="ARBA" id="ARBA00015196"/>
    </source>
</evidence>
<dbReference type="EC" id="3.1.3.3" evidence="4"/>
<dbReference type="Gene3D" id="1.10.150.210">
    <property type="entry name" value="Phosphoserine phosphatase, domain 2"/>
    <property type="match status" value="1"/>
</dbReference>
<proteinExistence type="inferred from homology"/>
<dbReference type="PANTHER" id="PTHR43344">
    <property type="entry name" value="PHOSPHOSERINE PHOSPHATASE"/>
    <property type="match status" value="1"/>
</dbReference>
<evidence type="ECO:0000256" key="2">
    <source>
        <dbReference type="ARBA" id="ARBA00005135"/>
    </source>
</evidence>